<organism evidence="2 3">
    <name type="scientific">Kibdelosporangium lantanae</name>
    <dbReference type="NCBI Taxonomy" id="1497396"/>
    <lineage>
        <taxon>Bacteria</taxon>
        <taxon>Bacillati</taxon>
        <taxon>Actinomycetota</taxon>
        <taxon>Actinomycetes</taxon>
        <taxon>Pseudonocardiales</taxon>
        <taxon>Pseudonocardiaceae</taxon>
        <taxon>Kibdelosporangium</taxon>
    </lineage>
</organism>
<name>A0ABW3MI59_9PSEU</name>
<comment type="caution">
    <text evidence="2">The sequence shown here is derived from an EMBL/GenBank/DDBJ whole genome shotgun (WGS) entry which is preliminary data.</text>
</comment>
<dbReference type="InterPro" id="IPR008391">
    <property type="entry name" value="AXE1_dom"/>
</dbReference>
<protein>
    <submittedName>
        <fullName evidence="2">Acetylxylan esterase</fullName>
    </submittedName>
</protein>
<proteinExistence type="predicted"/>
<evidence type="ECO:0000313" key="2">
    <source>
        <dbReference type="EMBL" id="MFD1050266.1"/>
    </source>
</evidence>
<keyword evidence="3" id="KW-1185">Reference proteome</keyword>
<gene>
    <name evidence="2" type="ORF">ACFQ1S_34460</name>
</gene>
<dbReference type="Pfam" id="PF05448">
    <property type="entry name" value="AXE1"/>
    <property type="match status" value="1"/>
</dbReference>
<evidence type="ECO:0000259" key="1">
    <source>
        <dbReference type="Pfam" id="PF05448"/>
    </source>
</evidence>
<feature type="domain" description="Acetyl xylan esterase" evidence="1">
    <location>
        <begin position="1"/>
        <end position="32"/>
    </location>
</feature>
<dbReference type="EMBL" id="JBHTIS010002721">
    <property type="protein sequence ID" value="MFD1050266.1"/>
    <property type="molecule type" value="Genomic_DNA"/>
</dbReference>
<sequence length="33" mass="3755">MPLTDLSLDELATYRPDLPAPEDFDVFWDGTLT</sequence>
<dbReference type="Proteomes" id="UP001597045">
    <property type="component" value="Unassembled WGS sequence"/>
</dbReference>
<accession>A0ABW3MI59</accession>
<feature type="non-terminal residue" evidence="2">
    <location>
        <position position="33"/>
    </location>
</feature>
<reference evidence="3" key="1">
    <citation type="journal article" date="2019" name="Int. J. Syst. Evol. Microbiol.">
        <title>The Global Catalogue of Microorganisms (GCM) 10K type strain sequencing project: providing services to taxonomists for standard genome sequencing and annotation.</title>
        <authorList>
            <consortium name="The Broad Institute Genomics Platform"/>
            <consortium name="The Broad Institute Genome Sequencing Center for Infectious Disease"/>
            <person name="Wu L."/>
            <person name="Ma J."/>
        </authorList>
    </citation>
    <scope>NUCLEOTIDE SEQUENCE [LARGE SCALE GENOMIC DNA]</scope>
    <source>
        <strain evidence="3">JCM 31486</strain>
    </source>
</reference>
<evidence type="ECO:0000313" key="3">
    <source>
        <dbReference type="Proteomes" id="UP001597045"/>
    </source>
</evidence>